<dbReference type="GO" id="GO:0003697">
    <property type="term" value="F:single-stranded DNA binding"/>
    <property type="evidence" value="ECO:0007669"/>
    <property type="project" value="TreeGrafter"/>
</dbReference>
<evidence type="ECO:0000256" key="4">
    <source>
        <dbReference type="ARBA" id="ARBA00023204"/>
    </source>
</evidence>
<evidence type="ECO:0000256" key="1">
    <source>
        <dbReference type="ARBA" id="ARBA00004123"/>
    </source>
</evidence>
<evidence type="ECO:0000313" key="11">
    <source>
        <dbReference type="Proteomes" id="UP001303647"/>
    </source>
</evidence>
<keyword evidence="11" id="KW-1185">Reference proteome</keyword>
<dbReference type="Gene3D" id="2.20.20.110">
    <property type="entry name" value="Rad4, beta-hairpin domain BHD1"/>
    <property type="match status" value="1"/>
</dbReference>
<evidence type="ECO:0000256" key="3">
    <source>
        <dbReference type="ARBA" id="ARBA00022763"/>
    </source>
</evidence>
<evidence type="ECO:0000256" key="2">
    <source>
        <dbReference type="ARBA" id="ARBA00009525"/>
    </source>
</evidence>
<feature type="domain" description="Rad4 beta-hairpin" evidence="8">
    <location>
        <begin position="704"/>
        <end position="785"/>
    </location>
</feature>
<feature type="compositionally biased region" description="Gly residues" evidence="6">
    <location>
        <begin position="964"/>
        <end position="975"/>
    </location>
</feature>
<keyword evidence="5" id="KW-0539">Nucleus</keyword>
<dbReference type="GO" id="GO:0003684">
    <property type="term" value="F:damaged DNA binding"/>
    <property type="evidence" value="ECO:0007669"/>
    <property type="project" value="InterPro"/>
</dbReference>
<dbReference type="InterPro" id="IPR018328">
    <property type="entry name" value="Rad4_beta-hairpin_dom3"/>
</dbReference>
<dbReference type="AlphaFoldDB" id="A0AAN7CJ56"/>
<dbReference type="PANTHER" id="PTHR12135:SF0">
    <property type="entry name" value="DNA REPAIR PROTEIN COMPLEMENTING XP-C CELLS"/>
    <property type="match status" value="1"/>
</dbReference>
<feature type="region of interest" description="Disordered" evidence="6">
    <location>
        <begin position="721"/>
        <end position="761"/>
    </location>
</feature>
<dbReference type="Proteomes" id="UP001303647">
    <property type="component" value="Unassembled WGS sequence"/>
</dbReference>
<feature type="compositionally biased region" description="Acidic residues" evidence="6">
    <location>
        <begin position="740"/>
        <end position="757"/>
    </location>
</feature>
<feature type="compositionally biased region" description="Low complexity" evidence="6">
    <location>
        <begin position="69"/>
        <end position="94"/>
    </location>
</feature>
<feature type="region of interest" description="Disordered" evidence="6">
    <location>
        <begin position="908"/>
        <end position="975"/>
    </location>
</feature>
<dbReference type="Gene3D" id="3.30.70.2460">
    <property type="entry name" value="Rad4, beta-hairpin domain BHD3"/>
    <property type="match status" value="1"/>
</dbReference>
<feature type="domain" description="Rad4 beta-hairpin" evidence="7">
    <location>
        <begin position="633"/>
        <end position="702"/>
    </location>
</feature>
<feature type="compositionally biased region" description="Basic residues" evidence="6">
    <location>
        <begin position="727"/>
        <end position="736"/>
    </location>
</feature>
<dbReference type="Pfam" id="PF10405">
    <property type="entry name" value="BHD_3"/>
    <property type="match status" value="1"/>
</dbReference>
<dbReference type="InterPro" id="IPR042488">
    <property type="entry name" value="Rad4_BHD3_sf"/>
</dbReference>
<comment type="caution">
    <text evidence="10">The sequence shown here is derived from an EMBL/GenBank/DDBJ whole genome shotgun (WGS) entry which is preliminary data.</text>
</comment>
<dbReference type="GO" id="GO:0006289">
    <property type="term" value="P:nucleotide-excision repair"/>
    <property type="evidence" value="ECO:0007669"/>
    <property type="project" value="InterPro"/>
</dbReference>
<dbReference type="EMBL" id="MU857895">
    <property type="protein sequence ID" value="KAK4243054.1"/>
    <property type="molecule type" value="Genomic_DNA"/>
</dbReference>
<feature type="region of interest" description="Disordered" evidence="6">
    <location>
        <begin position="469"/>
        <end position="490"/>
    </location>
</feature>
<dbReference type="InterPro" id="IPR018325">
    <property type="entry name" value="Rad4/PNGase_transGLS-fold"/>
</dbReference>
<dbReference type="SMART" id="SM01032">
    <property type="entry name" value="BHD_3"/>
    <property type="match status" value="1"/>
</dbReference>
<dbReference type="SMART" id="SM01031">
    <property type="entry name" value="BHD_2"/>
    <property type="match status" value="1"/>
</dbReference>
<comment type="similarity">
    <text evidence="2">Belongs to the XPC family.</text>
</comment>
<dbReference type="SMART" id="SM01030">
    <property type="entry name" value="BHD_1"/>
    <property type="match status" value="1"/>
</dbReference>
<evidence type="ECO:0000313" key="10">
    <source>
        <dbReference type="EMBL" id="KAK4243054.1"/>
    </source>
</evidence>
<dbReference type="Pfam" id="PF03835">
    <property type="entry name" value="Rad4"/>
    <property type="match status" value="1"/>
</dbReference>
<accession>A0AAN7CJ56</accession>
<keyword evidence="3" id="KW-0227">DNA damage</keyword>
<reference evidence="10" key="1">
    <citation type="journal article" date="2023" name="Mol. Phylogenet. Evol.">
        <title>Genome-scale phylogeny and comparative genomics of the fungal order Sordariales.</title>
        <authorList>
            <person name="Hensen N."/>
            <person name="Bonometti L."/>
            <person name="Westerberg I."/>
            <person name="Brannstrom I.O."/>
            <person name="Guillou S."/>
            <person name="Cros-Aarteil S."/>
            <person name="Calhoun S."/>
            <person name="Haridas S."/>
            <person name="Kuo A."/>
            <person name="Mondo S."/>
            <person name="Pangilinan J."/>
            <person name="Riley R."/>
            <person name="LaButti K."/>
            <person name="Andreopoulos B."/>
            <person name="Lipzen A."/>
            <person name="Chen C."/>
            <person name="Yan M."/>
            <person name="Daum C."/>
            <person name="Ng V."/>
            <person name="Clum A."/>
            <person name="Steindorff A."/>
            <person name="Ohm R.A."/>
            <person name="Martin F."/>
            <person name="Silar P."/>
            <person name="Natvig D.O."/>
            <person name="Lalanne C."/>
            <person name="Gautier V."/>
            <person name="Ament-Velasquez S.L."/>
            <person name="Kruys A."/>
            <person name="Hutchinson M.I."/>
            <person name="Powell A.J."/>
            <person name="Barry K."/>
            <person name="Miller A.N."/>
            <person name="Grigoriev I.V."/>
            <person name="Debuchy R."/>
            <person name="Gladieux P."/>
            <person name="Hiltunen Thoren M."/>
            <person name="Johannesson H."/>
        </authorList>
    </citation>
    <scope>NUCLEOTIDE SEQUENCE</scope>
    <source>
        <strain evidence="10">CBS 359.72</strain>
    </source>
</reference>
<feature type="region of interest" description="Disordered" evidence="6">
    <location>
        <begin position="563"/>
        <end position="597"/>
    </location>
</feature>
<feature type="region of interest" description="Disordered" evidence="6">
    <location>
        <begin position="52"/>
        <end position="102"/>
    </location>
</feature>
<feature type="region of interest" description="Disordered" evidence="6">
    <location>
        <begin position="114"/>
        <end position="162"/>
    </location>
</feature>
<dbReference type="Gene3D" id="3.90.260.10">
    <property type="entry name" value="Transglutaminase-like"/>
    <property type="match status" value="1"/>
</dbReference>
<feature type="compositionally biased region" description="Acidic residues" evidence="6">
    <location>
        <begin position="927"/>
        <end position="948"/>
    </location>
</feature>
<dbReference type="Pfam" id="PF10404">
    <property type="entry name" value="BHD_2"/>
    <property type="match status" value="1"/>
</dbReference>
<proteinExistence type="inferred from homology"/>
<dbReference type="InterPro" id="IPR018326">
    <property type="entry name" value="Rad4_beta-hairpin_dom1"/>
</dbReference>
<dbReference type="SUPFAM" id="SSF54001">
    <property type="entry name" value="Cysteine proteinases"/>
    <property type="match status" value="1"/>
</dbReference>
<dbReference type="InterPro" id="IPR004583">
    <property type="entry name" value="DNA_repair_Rad4"/>
</dbReference>
<comment type="subcellular location">
    <subcellularLocation>
        <location evidence="1">Nucleus</location>
    </subcellularLocation>
</comment>
<dbReference type="GO" id="GO:0005737">
    <property type="term" value="C:cytoplasm"/>
    <property type="evidence" value="ECO:0007669"/>
    <property type="project" value="TreeGrafter"/>
</dbReference>
<dbReference type="PANTHER" id="PTHR12135">
    <property type="entry name" value="DNA REPAIR PROTEIN XP-C / RAD4"/>
    <property type="match status" value="1"/>
</dbReference>
<organism evidence="10 11">
    <name type="scientific">Corynascus novoguineensis</name>
    <dbReference type="NCBI Taxonomy" id="1126955"/>
    <lineage>
        <taxon>Eukaryota</taxon>
        <taxon>Fungi</taxon>
        <taxon>Dikarya</taxon>
        <taxon>Ascomycota</taxon>
        <taxon>Pezizomycotina</taxon>
        <taxon>Sordariomycetes</taxon>
        <taxon>Sordariomycetidae</taxon>
        <taxon>Sordariales</taxon>
        <taxon>Chaetomiaceae</taxon>
        <taxon>Corynascus</taxon>
    </lineage>
</organism>
<dbReference type="InterPro" id="IPR036985">
    <property type="entry name" value="Transglutaminase-like_sf"/>
</dbReference>
<feature type="compositionally biased region" description="Low complexity" evidence="6">
    <location>
        <begin position="578"/>
        <end position="594"/>
    </location>
</feature>
<evidence type="ECO:0000256" key="5">
    <source>
        <dbReference type="ARBA" id="ARBA00023242"/>
    </source>
</evidence>
<sequence>MCFEWKNRFSCGHVGFKKVERCNLLGSGCFGPDGSEKFIDVGSLCYDCNARLQDPTPMTRENDPRKRTTAASSSPRATRSSTRTASQSAARRTAPGPDAAVPDIYRQMVAEARAEIRSQDDGGVSERPLKRRRPGERAPARTNTPATSAAKAASGVSDNEVAGATSVDDAQFEFEDALLPKPTVQTITRSDDDEDEDDDIDFEDVAIEPSAPSAVVTSGQSQELNLDLSAHMAAMVPRRPDRRRAMSREEKERRIQVHKIHLVCLLAHVELRNRWCNDREVQDTLRPLLPQKTVAALIPRASLNQFGRSESLRKGLQEAKELFKLRFTITERGLWRSLWAENEEQLKNYQLPDDIESTLDKSDFREAARTLQGSRDVGAQLFCALLRSVGVEARLVCSLQPLPFVSGAPTMPKQRLVRTAEKQPSKAELYAAAVAKHETKFPEFRAGATTPSARRRLGHPLATGYHVPSVTASSHSASPSTTAQQHRRPVRGESPFPVYWVEVLDVAHQSWHPVDPLVTCTQWKPRALEPPASDALNALSYAIAFEADGSARDVTRRYAKAYTSKTRKHRIDNPTLTSSSVNPNSGGGPTTSTPDGSRWYRRLLRRYARHAVPMSRWADLDQIEANELAAAEAREPMPRNVADFKDHPVYALERHLRRHEALVPGAEASGTVKVASSGGGLAATGAATAATVERIYRRRDVRIVRSREKWYRMGRVVREGEEPVKSLPKRKRRKGRGIGQEDEDDDEDDEYNDDDDPDRVGLFGDAASGYTPLYMLEQTDEYVAPPVVNGKVPKNKFGNLDLYVPSMVPKGGVHVRHERAARAAFILGVDYAPALTGFEFRGRHGTAVLNGAVVPEEAAEAVWVVIQGLADMEAEEEQERRSRLALKMWSRFLKGLRIRERLWAGVDEEAETEGGEAGGKGKGKEVVEEEEKEEEDDVGMCDVSEDDVGGGGFYVPDEDDDDGGGGGGGGGFIVE</sequence>
<dbReference type="GO" id="GO:0000111">
    <property type="term" value="C:nucleotide-excision repair factor 2 complex"/>
    <property type="evidence" value="ECO:0007669"/>
    <property type="project" value="TreeGrafter"/>
</dbReference>
<gene>
    <name evidence="10" type="ORF">C7999DRAFT_18531</name>
</gene>
<evidence type="ECO:0000256" key="6">
    <source>
        <dbReference type="SAM" id="MobiDB-lite"/>
    </source>
</evidence>
<evidence type="ECO:0000259" key="7">
    <source>
        <dbReference type="SMART" id="SM01030"/>
    </source>
</evidence>
<feature type="compositionally biased region" description="Low complexity" evidence="6">
    <location>
        <begin position="469"/>
        <end position="483"/>
    </location>
</feature>
<keyword evidence="4" id="KW-0234">DNA repair</keyword>
<dbReference type="InterPro" id="IPR038765">
    <property type="entry name" value="Papain-like_cys_pep_sf"/>
</dbReference>
<reference evidence="10" key="2">
    <citation type="submission" date="2023-05" db="EMBL/GenBank/DDBJ databases">
        <authorList>
            <consortium name="Lawrence Berkeley National Laboratory"/>
            <person name="Steindorff A."/>
            <person name="Hensen N."/>
            <person name="Bonometti L."/>
            <person name="Westerberg I."/>
            <person name="Brannstrom I.O."/>
            <person name="Guillou S."/>
            <person name="Cros-Aarteil S."/>
            <person name="Calhoun S."/>
            <person name="Haridas S."/>
            <person name="Kuo A."/>
            <person name="Mondo S."/>
            <person name="Pangilinan J."/>
            <person name="Riley R."/>
            <person name="Labutti K."/>
            <person name="Andreopoulos B."/>
            <person name="Lipzen A."/>
            <person name="Chen C."/>
            <person name="Yanf M."/>
            <person name="Daum C."/>
            <person name="Ng V."/>
            <person name="Clum A."/>
            <person name="Ohm R."/>
            <person name="Martin F."/>
            <person name="Silar P."/>
            <person name="Natvig D."/>
            <person name="Lalanne C."/>
            <person name="Gautier V."/>
            <person name="Ament-Velasquez S.L."/>
            <person name="Kruys A."/>
            <person name="Hutchinson M.I."/>
            <person name="Powell A.J."/>
            <person name="Barry K."/>
            <person name="Miller A.N."/>
            <person name="Grigoriev I.V."/>
            <person name="Debuchy R."/>
            <person name="Gladieux P."/>
            <person name="Thoren M.H."/>
            <person name="Johannesson H."/>
        </authorList>
    </citation>
    <scope>NUCLEOTIDE SEQUENCE</scope>
    <source>
        <strain evidence="10">CBS 359.72</strain>
    </source>
</reference>
<dbReference type="InterPro" id="IPR018327">
    <property type="entry name" value="BHD_2"/>
</dbReference>
<evidence type="ECO:0008006" key="12">
    <source>
        <dbReference type="Google" id="ProtNLM"/>
    </source>
</evidence>
<feature type="domain" description="Rad4 beta-hairpin" evidence="9">
    <location>
        <begin position="792"/>
        <end position="866"/>
    </location>
</feature>
<dbReference type="GO" id="GO:0071942">
    <property type="term" value="C:XPC complex"/>
    <property type="evidence" value="ECO:0007669"/>
    <property type="project" value="TreeGrafter"/>
</dbReference>
<evidence type="ECO:0000259" key="9">
    <source>
        <dbReference type="SMART" id="SM01032"/>
    </source>
</evidence>
<name>A0AAN7CJ56_9PEZI</name>
<protein>
    <recommendedName>
        <fullName evidence="12">Rad4-domain-containing protein</fullName>
    </recommendedName>
</protein>
<evidence type="ECO:0000259" key="8">
    <source>
        <dbReference type="SMART" id="SM01031"/>
    </source>
</evidence>
<dbReference type="GO" id="GO:0006298">
    <property type="term" value="P:mismatch repair"/>
    <property type="evidence" value="ECO:0007669"/>
    <property type="project" value="TreeGrafter"/>
</dbReference>
<dbReference type="Pfam" id="PF10403">
    <property type="entry name" value="BHD_1"/>
    <property type="match status" value="1"/>
</dbReference>